<organism evidence="2 3">
    <name type="scientific">Fusarium tjaetaba</name>
    <dbReference type="NCBI Taxonomy" id="1567544"/>
    <lineage>
        <taxon>Eukaryota</taxon>
        <taxon>Fungi</taxon>
        <taxon>Dikarya</taxon>
        <taxon>Ascomycota</taxon>
        <taxon>Pezizomycotina</taxon>
        <taxon>Sordariomycetes</taxon>
        <taxon>Hypocreomycetidae</taxon>
        <taxon>Hypocreales</taxon>
        <taxon>Nectriaceae</taxon>
        <taxon>Fusarium</taxon>
        <taxon>Fusarium fujikuroi species complex</taxon>
    </lineage>
</organism>
<dbReference type="Pfam" id="PF06985">
    <property type="entry name" value="HET"/>
    <property type="match status" value="1"/>
</dbReference>
<dbReference type="PANTHER" id="PTHR33112">
    <property type="entry name" value="DOMAIN PROTEIN, PUTATIVE-RELATED"/>
    <property type="match status" value="1"/>
</dbReference>
<dbReference type="GeneID" id="59303303"/>
<evidence type="ECO:0000313" key="3">
    <source>
        <dbReference type="Proteomes" id="UP000530670"/>
    </source>
</evidence>
<gene>
    <name evidence="2" type="ORF">FTJAE_4611</name>
</gene>
<dbReference type="InterPro" id="IPR010730">
    <property type="entry name" value="HET"/>
</dbReference>
<evidence type="ECO:0000313" key="2">
    <source>
        <dbReference type="EMBL" id="KAF5640064.1"/>
    </source>
</evidence>
<evidence type="ECO:0000259" key="1">
    <source>
        <dbReference type="Pfam" id="PF06985"/>
    </source>
</evidence>
<dbReference type="OrthoDB" id="5347061at2759"/>
<keyword evidence="3" id="KW-1185">Reference proteome</keyword>
<dbReference type="EMBL" id="JAAQRI010000087">
    <property type="protein sequence ID" value="KAF5640064.1"/>
    <property type="molecule type" value="Genomic_DNA"/>
</dbReference>
<name>A0A8H5RVV5_9HYPO</name>
<sequence>MVTPSKLCDVCFDMLQTGLEAVENTLHTDCQHHSTFSSFKQAMDNGCYICAKLWDSVADASIKSWSDEPDIWVPLDCSLGRRPWAPRWYGAIYWHMRYLEFEMDPQVSFKYKGNVFCFLPCQDEQSSMLQERTADFQTSTSSEEVHQLASEWHKACSDSHKLCQRLRSSPKFAPSRLIDISSGDTWKLCLYPQDITDPPEYMTLSYRWAKIPSIRLLSSNVEVFRKGTSIAQFPKTFREAIIVARRFSIRYLWIDSLCIIQDSPEDWARESLQMHLVYANSACTISATASEGPDEGLFRLRTAQETLIGHIKVQFADGNPRGFDLWDQHHMQRLTQGSLTDRGWVFQERILSPRVLHFTKTQIVWECFEMNKSEMFPRWSPQPTDAVYTPDLKAIDAFFDDGHRRTALAKEEDKKMTVDVYQQWINLVKTYSKCSLTCPDDRLIAMAGIAEMFRKNSGDEYLAGLWRSRIVEGLNWVVLEPGPTPQDPERVPSWSWAAVDTCVLPQRTNLPRDEDLIEVIDVRTHIAQSSSRSQKLKGFIELRGCISGGTVDESSRSIGAEHTNLKLLEISSTIYAYPDTLETTFQAGESISFLPLRSTLRREVKDPDENPVGEAFLIIEGLILEAVCGARSTYKRVGHFVLVSVGHASFFGLVATLPTSGRGVARISADESRKSNITLV</sequence>
<reference evidence="2 3" key="1">
    <citation type="submission" date="2020-05" db="EMBL/GenBank/DDBJ databases">
        <title>Identification and distribution of gene clusters putatively required for synthesis of sphingolipid metabolism inhibitors in phylogenetically diverse species of the filamentous fungus Fusarium.</title>
        <authorList>
            <person name="Kim H.-S."/>
            <person name="Busman M."/>
            <person name="Brown D.W."/>
            <person name="Divon H."/>
            <person name="Uhlig S."/>
            <person name="Proctor R.H."/>
        </authorList>
    </citation>
    <scope>NUCLEOTIDE SEQUENCE [LARGE SCALE GENOMIC DNA]</scope>
    <source>
        <strain evidence="2 3">NRRL 66243</strain>
    </source>
</reference>
<protein>
    <submittedName>
        <fullName evidence="2">Heterokaryon incompatibility protein</fullName>
    </submittedName>
</protein>
<comment type="caution">
    <text evidence="2">The sequence shown here is derived from an EMBL/GenBank/DDBJ whole genome shotgun (WGS) entry which is preliminary data.</text>
</comment>
<proteinExistence type="predicted"/>
<feature type="domain" description="Heterokaryon incompatibility" evidence="1">
    <location>
        <begin position="201"/>
        <end position="348"/>
    </location>
</feature>
<accession>A0A8H5RVV5</accession>
<dbReference type="Proteomes" id="UP000530670">
    <property type="component" value="Unassembled WGS sequence"/>
</dbReference>
<dbReference type="AlphaFoldDB" id="A0A8H5RVV5"/>
<dbReference type="RefSeq" id="XP_037208323.1">
    <property type="nucleotide sequence ID" value="XM_037351033.1"/>
</dbReference>
<dbReference type="PANTHER" id="PTHR33112:SF10">
    <property type="entry name" value="TOL"/>
    <property type="match status" value="1"/>
</dbReference>